<gene>
    <name evidence="1" type="ORF">SBF1_3870003</name>
</gene>
<proteinExistence type="predicted"/>
<dbReference type="AlphaFoldDB" id="A0A2U3L694"/>
<sequence>MIGLTLGIICNMNMFPTGIAHKSNSGNGGIIGIVLVG</sequence>
<evidence type="ECO:0000313" key="1">
    <source>
        <dbReference type="EMBL" id="SPF47431.1"/>
    </source>
</evidence>
<dbReference type="Proteomes" id="UP000238916">
    <property type="component" value="Unassembled WGS sequence"/>
</dbReference>
<accession>A0A2U3L694</accession>
<name>A0A2U3L694_9FIRM</name>
<reference evidence="2" key="1">
    <citation type="submission" date="2018-02" db="EMBL/GenBank/DDBJ databases">
        <authorList>
            <person name="Hausmann B."/>
        </authorList>
    </citation>
    <scope>NUCLEOTIDE SEQUENCE [LARGE SCALE GENOMIC DNA]</scope>
    <source>
        <strain evidence="2">Peat soil MAG SbF1</strain>
    </source>
</reference>
<protein>
    <submittedName>
        <fullName evidence="1">Uncharacterized protein</fullName>
    </submittedName>
</protein>
<dbReference type="EMBL" id="OMOF01000320">
    <property type="protein sequence ID" value="SPF47431.1"/>
    <property type="molecule type" value="Genomic_DNA"/>
</dbReference>
<organism evidence="1 2">
    <name type="scientific">Candidatus Desulfosporosinus infrequens</name>
    <dbReference type="NCBI Taxonomy" id="2043169"/>
    <lineage>
        <taxon>Bacteria</taxon>
        <taxon>Bacillati</taxon>
        <taxon>Bacillota</taxon>
        <taxon>Clostridia</taxon>
        <taxon>Eubacteriales</taxon>
        <taxon>Desulfitobacteriaceae</taxon>
        <taxon>Desulfosporosinus</taxon>
    </lineage>
</organism>
<evidence type="ECO:0000313" key="2">
    <source>
        <dbReference type="Proteomes" id="UP000238916"/>
    </source>
</evidence>